<name>A0A834JPY6_VESPE</name>
<reference evidence="2" key="1">
    <citation type="journal article" date="2020" name="G3 (Bethesda)">
        <title>High-Quality Assemblies for Three Invasive Social Wasps from the &lt;i&gt;Vespula&lt;/i&gt; Genus.</title>
        <authorList>
            <person name="Harrop T.W.R."/>
            <person name="Guhlin J."/>
            <person name="McLaughlin G.M."/>
            <person name="Permina E."/>
            <person name="Stockwell P."/>
            <person name="Gilligan J."/>
            <person name="Le Lec M.F."/>
            <person name="Gruber M.A.M."/>
            <person name="Quinn O."/>
            <person name="Lovegrove M."/>
            <person name="Duncan E.J."/>
            <person name="Remnant E.J."/>
            <person name="Van Eeckhoven J."/>
            <person name="Graham B."/>
            <person name="Knapp R.A."/>
            <person name="Langford K.W."/>
            <person name="Kronenberg Z."/>
            <person name="Press M.O."/>
            <person name="Eacker S.M."/>
            <person name="Wilson-Rankin E.E."/>
            <person name="Purcell J."/>
            <person name="Lester P.J."/>
            <person name="Dearden P.K."/>
        </authorList>
    </citation>
    <scope>NUCLEOTIDE SEQUENCE</scope>
    <source>
        <strain evidence="2">Volc-1</strain>
    </source>
</reference>
<sequence>MIRGRSQPSHSLKPENCIKAKRAHNFMTQELVKANLMFLRSMMLRRTCDVVEIKIINNEVKTGYIPSLNLGDNIYVDEAIVNNVNRRANIKIFNTNEKDTKIKIQTVQLEELEIADEYDVPSLEHDAYVSEMQEFSPSGKRATESISDYHSIINKTKGNANRNKTVNSISSSFQIDHASKTISKASESEYEQLLRYIKLDSLNKDEKEVVKRMIMDSADLFHLPGDKLTFTKDDIIIYSSSLDEHMIKFRNLLDRFRSTEVKPDPGNRRAVKEFPRRKTTKNVKQD</sequence>
<organism evidence="2 3">
    <name type="scientific">Vespula pensylvanica</name>
    <name type="common">Western yellow jacket</name>
    <name type="synonym">Wasp</name>
    <dbReference type="NCBI Taxonomy" id="30213"/>
    <lineage>
        <taxon>Eukaryota</taxon>
        <taxon>Metazoa</taxon>
        <taxon>Ecdysozoa</taxon>
        <taxon>Arthropoda</taxon>
        <taxon>Hexapoda</taxon>
        <taxon>Insecta</taxon>
        <taxon>Pterygota</taxon>
        <taxon>Neoptera</taxon>
        <taxon>Endopterygota</taxon>
        <taxon>Hymenoptera</taxon>
        <taxon>Apocrita</taxon>
        <taxon>Aculeata</taxon>
        <taxon>Vespoidea</taxon>
        <taxon>Vespidae</taxon>
        <taxon>Vespinae</taxon>
        <taxon>Vespula</taxon>
    </lineage>
</organism>
<proteinExistence type="predicted"/>
<evidence type="ECO:0000313" key="2">
    <source>
        <dbReference type="EMBL" id="KAF7392466.1"/>
    </source>
</evidence>
<dbReference type="Proteomes" id="UP000600918">
    <property type="component" value="Unassembled WGS sequence"/>
</dbReference>
<keyword evidence="3" id="KW-1185">Reference proteome</keyword>
<evidence type="ECO:0000256" key="1">
    <source>
        <dbReference type="SAM" id="MobiDB-lite"/>
    </source>
</evidence>
<dbReference type="AlphaFoldDB" id="A0A834JPY6"/>
<accession>A0A834JPY6</accession>
<feature type="compositionally biased region" description="Basic residues" evidence="1">
    <location>
        <begin position="277"/>
        <end position="286"/>
    </location>
</feature>
<comment type="caution">
    <text evidence="2">The sequence shown here is derived from an EMBL/GenBank/DDBJ whole genome shotgun (WGS) entry which is preliminary data.</text>
</comment>
<feature type="compositionally biased region" description="Basic and acidic residues" evidence="1">
    <location>
        <begin position="260"/>
        <end position="276"/>
    </location>
</feature>
<feature type="region of interest" description="Disordered" evidence="1">
    <location>
        <begin position="260"/>
        <end position="286"/>
    </location>
</feature>
<dbReference type="EMBL" id="JACSDY010000022">
    <property type="protein sequence ID" value="KAF7392466.1"/>
    <property type="molecule type" value="Genomic_DNA"/>
</dbReference>
<evidence type="ECO:0000313" key="3">
    <source>
        <dbReference type="Proteomes" id="UP000600918"/>
    </source>
</evidence>
<protein>
    <submittedName>
        <fullName evidence="2">Uncharacterized protein</fullName>
    </submittedName>
</protein>
<gene>
    <name evidence="2" type="ORF">H0235_017465</name>
</gene>